<dbReference type="eggNOG" id="arCOG01622">
    <property type="taxonomic scope" value="Archaea"/>
</dbReference>
<evidence type="ECO:0000313" key="4">
    <source>
        <dbReference type="Proteomes" id="UP000008458"/>
    </source>
</evidence>
<dbReference type="PANTHER" id="PTHR43708:SF8">
    <property type="entry name" value="OXIDOREDUCTASE"/>
    <property type="match status" value="1"/>
</dbReference>
<organism evidence="3 4">
    <name type="scientific">Acidianus hospitalis (strain W1)</name>
    <dbReference type="NCBI Taxonomy" id="933801"/>
    <lineage>
        <taxon>Archaea</taxon>
        <taxon>Thermoproteota</taxon>
        <taxon>Thermoprotei</taxon>
        <taxon>Sulfolobales</taxon>
        <taxon>Sulfolobaceae</taxon>
        <taxon>Acidianus</taxon>
    </lineage>
</organism>
<dbReference type="InterPro" id="IPR036291">
    <property type="entry name" value="NAD(P)-bd_dom_sf"/>
</dbReference>
<dbReference type="Proteomes" id="UP000008458">
    <property type="component" value="Chromosome"/>
</dbReference>
<gene>
    <name evidence="3" type="ordered locus">Ahos_0316</name>
</gene>
<proteinExistence type="predicted"/>
<dbReference type="Gene3D" id="3.40.50.720">
    <property type="entry name" value="NAD(P)-binding Rossmann-like Domain"/>
    <property type="match status" value="1"/>
</dbReference>
<dbReference type="AlphaFoldDB" id="F4B5B3"/>
<dbReference type="GeneID" id="10599757"/>
<dbReference type="STRING" id="933801.Ahos_0316"/>
<feature type="domain" description="GFO/IDH/MocA-like oxidoreductase" evidence="2">
    <location>
        <begin position="126"/>
        <end position="243"/>
    </location>
</feature>
<dbReference type="HOGENOM" id="CLU_023194_1_4_2"/>
<name>F4B5B3_ACIHW</name>
<evidence type="ECO:0000259" key="2">
    <source>
        <dbReference type="Pfam" id="PF22725"/>
    </source>
</evidence>
<dbReference type="InterPro" id="IPR055170">
    <property type="entry name" value="GFO_IDH_MocA-like_dom"/>
</dbReference>
<feature type="domain" description="Gfo/Idh/MocA-like oxidoreductase N-terminal" evidence="1">
    <location>
        <begin position="1"/>
        <end position="115"/>
    </location>
</feature>
<accession>F4B5B3</accession>
<reference evidence="3 4" key="1">
    <citation type="journal article" date="2011" name="Extremophiles">
        <title>Genomic analysis of Acidianus hospitalis W1 a host for studying crenarchaeal virus and plasmid life cycles.</title>
        <authorList>
            <person name="You X.Y."/>
            <person name="Liu C."/>
            <person name="Wang S.Y."/>
            <person name="Jiang C.Y."/>
            <person name="Shah S.A."/>
            <person name="Prangishvili D."/>
            <person name="She Q."/>
            <person name="Liu S.J."/>
            <person name="Garrett R.A."/>
        </authorList>
    </citation>
    <scope>NUCLEOTIDE SEQUENCE [LARGE SCALE GENOMIC DNA]</scope>
    <source>
        <strain evidence="3 4">W1</strain>
    </source>
</reference>
<evidence type="ECO:0000313" key="3">
    <source>
        <dbReference type="EMBL" id="AEE93207.1"/>
    </source>
</evidence>
<dbReference type="Gene3D" id="3.30.360.10">
    <property type="entry name" value="Dihydrodipicolinate Reductase, domain 2"/>
    <property type="match status" value="1"/>
</dbReference>
<evidence type="ECO:0000259" key="1">
    <source>
        <dbReference type="Pfam" id="PF01408"/>
    </source>
</evidence>
<dbReference type="Pfam" id="PF22725">
    <property type="entry name" value="GFO_IDH_MocA_C3"/>
    <property type="match status" value="1"/>
</dbReference>
<dbReference type="GO" id="GO:0000166">
    <property type="term" value="F:nucleotide binding"/>
    <property type="evidence" value="ECO:0007669"/>
    <property type="project" value="InterPro"/>
</dbReference>
<dbReference type="InterPro" id="IPR051317">
    <property type="entry name" value="Gfo/Idh/MocA_oxidoreduct"/>
</dbReference>
<dbReference type="RefSeq" id="WP_013775123.1">
    <property type="nucleotide sequence ID" value="NC_015518.1"/>
</dbReference>
<dbReference type="KEGG" id="aho:Ahos_0316"/>
<dbReference type="OrthoDB" id="25239at2157"/>
<dbReference type="SUPFAM" id="SSF51735">
    <property type="entry name" value="NAD(P)-binding Rossmann-fold domains"/>
    <property type="match status" value="1"/>
</dbReference>
<dbReference type="PANTHER" id="PTHR43708">
    <property type="entry name" value="CONSERVED EXPRESSED OXIDOREDUCTASE (EUROFUNG)"/>
    <property type="match status" value="1"/>
</dbReference>
<dbReference type="Pfam" id="PF01408">
    <property type="entry name" value="GFO_IDH_MocA"/>
    <property type="match status" value="1"/>
</dbReference>
<protein>
    <submittedName>
        <fullName evidence="3">Oxidoreductase domain protein</fullName>
    </submittedName>
</protein>
<reference key="2">
    <citation type="journal article" date="2011" name="Extremophiles">
        <title>Genomic analyses of Acidianus hospitalis W1 a host for studying crenarchaeal virus and plasmid life cycles.</title>
        <authorList>
            <person name="You X.Y."/>
            <person name="Liu C."/>
            <person name="Wang S.Y."/>
            <person name="Jiang C.Y."/>
            <person name="Shah S.A."/>
            <person name="Prangishvili D."/>
            <person name="Liu S.J."/>
            <person name="Garrett R.A."/>
        </authorList>
    </citation>
    <scope>NUCLEOTIDE SEQUENCE</scope>
    <source>
        <strain>W1</strain>
    </source>
</reference>
<dbReference type="EMBL" id="CP002535">
    <property type="protein sequence ID" value="AEE93207.1"/>
    <property type="molecule type" value="Genomic_DNA"/>
</dbReference>
<keyword evidence="4" id="KW-1185">Reference proteome</keyword>
<dbReference type="InterPro" id="IPR000683">
    <property type="entry name" value="Gfo/Idh/MocA-like_OxRdtase_N"/>
</dbReference>
<dbReference type="SUPFAM" id="SSF55347">
    <property type="entry name" value="Glyceraldehyde-3-phosphate dehydrogenase-like, C-terminal domain"/>
    <property type="match status" value="1"/>
</dbReference>
<sequence>MKVAVVGCNGWGRVHLHALRKIGTEYYVFSRDEEKAKECMKKYEAKAYFTKYEDVLRSDTDIIDLVVSHDKHFEMGIEAMKAGKHLMLEKPIARTIEEAKGLINFSREKGVKFMVLEQFYFDSTVRKAKELLPNLGKLSLILVRSTHFNQPKEWRAVKEKMGGGALIDGGVHFIDTLLNLGGEYEEIKSFCRKYFSNMEGEDTTVASFKFTGGHLGLLIYSWSIKNPPKVPAFEIYGEKGSLVEDPNSRVPGKPYGDIIFNGERIEVEKVDPIEVEIREFLKAVENNTEVPMKPEIALRDLEAVLKIYDECNP</sequence>